<feature type="domain" description="HTH lysR-type" evidence="5">
    <location>
        <begin position="6"/>
        <end position="63"/>
    </location>
</feature>
<evidence type="ECO:0000256" key="2">
    <source>
        <dbReference type="ARBA" id="ARBA00023015"/>
    </source>
</evidence>
<dbReference type="InterPro" id="IPR005119">
    <property type="entry name" value="LysR_subst-bd"/>
</dbReference>
<proteinExistence type="inferred from homology"/>
<evidence type="ECO:0000313" key="6">
    <source>
        <dbReference type="EMBL" id="MBE0348320.1"/>
    </source>
</evidence>
<dbReference type="RefSeq" id="WP_125251738.1">
    <property type="nucleotide sequence ID" value="NZ_AQHF01000033.1"/>
</dbReference>
<dbReference type="GO" id="GO:0043565">
    <property type="term" value="F:sequence-specific DNA binding"/>
    <property type="evidence" value="ECO:0007669"/>
    <property type="project" value="TreeGrafter"/>
</dbReference>
<dbReference type="EMBL" id="AQHF01000033">
    <property type="protein sequence ID" value="MBE0348320.1"/>
    <property type="molecule type" value="Genomic_DNA"/>
</dbReference>
<dbReference type="CDD" id="cd08422">
    <property type="entry name" value="PBP2_CrgA_like"/>
    <property type="match status" value="1"/>
</dbReference>
<dbReference type="PANTHER" id="PTHR30537:SF68">
    <property type="entry name" value="TRANSCRIPTIONAL REGULATOR-RELATED"/>
    <property type="match status" value="1"/>
</dbReference>
<comment type="caution">
    <text evidence="6">The sequence shown here is derived from an EMBL/GenBank/DDBJ whole genome shotgun (WGS) entry which is preliminary data.</text>
</comment>
<dbReference type="SUPFAM" id="SSF46785">
    <property type="entry name" value="Winged helix' DNA-binding domain"/>
    <property type="match status" value="1"/>
</dbReference>
<keyword evidence="3" id="KW-0238">DNA-binding</keyword>
<dbReference type="InterPro" id="IPR036390">
    <property type="entry name" value="WH_DNA-bd_sf"/>
</dbReference>
<dbReference type="Pfam" id="PF03466">
    <property type="entry name" value="LysR_substrate"/>
    <property type="match status" value="1"/>
</dbReference>
<dbReference type="Gene3D" id="1.10.10.10">
    <property type="entry name" value="Winged helix-like DNA-binding domain superfamily/Winged helix DNA-binding domain"/>
    <property type="match status" value="1"/>
</dbReference>
<dbReference type="FunFam" id="1.10.10.10:FF:000001">
    <property type="entry name" value="LysR family transcriptional regulator"/>
    <property type="match status" value="1"/>
</dbReference>
<comment type="similarity">
    <text evidence="1">Belongs to the LysR transcriptional regulatory family.</text>
</comment>
<dbReference type="GO" id="GO:0006351">
    <property type="term" value="P:DNA-templated transcription"/>
    <property type="evidence" value="ECO:0007669"/>
    <property type="project" value="TreeGrafter"/>
</dbReference>
<organism evidence="6 7">
    <name type="scientific">Pseudoalteromonas peptidolytica F12-50-A1</name>
    <dbReference type="NCBI Taxonomy" id="1315280"/>
    <lineage>
        <taxon>Bacteria</taxon>
        <taxon>Pseudomonadati</taxon>
        <taxon>Pseudomonadota</taxon>
        <taxon>Gammaproteobacteria</taxon>
        <taxon>Alteromonadales</taxon>
        <taxon>Pseudoalteromonadaceae</taxon>
        <taxon>Pseudoalteromonas</taxon>
    </lineage>
</organism>
<dbReference type="PROSITE" id="PS50931">
    <property type="entry name" value="HTH_LYSR"/>
    <property type="match status" value="1"/>
</dbReference>
<dbReference type="AlphaFoldDB" id="A0A8I0MYL6"/>
<dbReference type="InterPro" id="IPR036388">
    <property type="entry name" value="WH-like_DNA-bd_sf"/>
</dbReference>
<dbReference type="SUPFAM" id="SSF53850">
    <property type="entry name" value="Periplasmic binding protein-like II"/>
    <property type="match status" value="1"/>
</dbReference>
<protein>
    <recommendedName>
        <fullName evidence="5">HTH lysR-type domain-containing protein</fullName>
    </recommendedName>
</protein>
<accession>A0A8I0MYL6</accession>
<keyword evidence="7" id="KW-1185">Reference proteome</keyword>
<keyword evidence="2" id="KW-0805">Transcription regulation</keyword>
<evidence type="ECO:0000256" key="1">
    <source>
        <dbReference type="ARBA" id="ARBA00009437"/>
    </source>
</evidence>
<dbReference type="GO" id="GO:0003700">
    <property type="term" value="F:DNA-binding transcription factor activity"/>
    <property type="evidence" value="ECO:0007669"/>
    <property type="project" value="InterPro"/>
</dbReference>
<gene>
    <name evidence="6" type="ORF">PPEP_b0016</name>
</gene>
<dbReference type="Gene3D" id="3.40.190.290">
    <property type="match status" value="1"/>
</dbReference>
<dbReference type="PANTHER" id="PTHR30537">
    <property type="entry name" value="HTH-TYPE TRANSCRIPTIONAL REGULATOR"/>
    <property type="match status" value="1"/>
</dbReference>
<name>A0A8I0MYL6_9GAMM</name>
<dbReference type="InterPro" id="IPR058163">
    <property type="entry name" value="LysR-type_TF_proteobact-type"/>
</dbReference>
<evidence type="ECO:0000256" key="4">
    <source>
        <dbReference type="ARBA" id="ARBA00023163"/>
    </source>
</evidence>
<evidence type="ECO:0000313" key="7">
    <source>
        <dbReference type="Proteomes" id="UP000660708"/>
    </source>
</evidence>
<reference evidence="6 7" key="1">
    <citation type="submission" date="2015-06" db="EMBL/GenBank/DDBJ databases">
        <title>Genome sequence of Pseudoalteromonas peptidolytica.</title>
        <authorList>
            <person name="Xie B.-B."/>
            <person name="Rong J.-C."/>
            <person name="Qin Q.-L."/>
            <person name="Zhang Y.-Z."/>
        </authorList>
    </citation>
    <scope>NUCLEOTIDE SEQUENCE [LARGE SCALE GENOMIC DNA]</scope>
    <source>
        <strain evidence="6 7">F12-50-A1</strain>
    </source>
</reference>
<dbReference type="InterPro" id="IPR000847">
    <property type="entry name" value="LysR_HTH_N"/>
</dbReference>
<evidence type="ECO:0000259" key="5">
    <source>
        <dbReference type="PROSITE" id="PS50931"/>
    </source>
</evidence>
<dbReference type="Pfam" id="PF00126">
    <property type="entry name" value="HTH_1"/>
    <property type="match status" value="1"/>
</dbReference>
<keyword evidence="4" id="KW-0804">Transcription</keyword>
<sequence>MRKEYDKLHLLKIFCCVAEQHSFSRAAEQLGTTTSAVSKSIAQLESVYDQVLLNRTTRKLALSDAGKLVYEKGKKILRALRDLEEEVEQVGVHHSGHLKITFPNTIGRMLLSQICIDFQKCYPQIKLELMFTAANQDLIEDEIDVAFRFSAALKNSQFYVLKLLSVNATFVAAPSYLAARGKPAQLDELSSHNILLSKLNHVEDSWHDGTKSYPLQGNLIANSRFHIREAVLAGLGIAILPSYFCQKDIDSGALVELFTELHRPQVPLHAIYKVKREHSAKLDLFLGFVQERLSSRSELIS</sequence>
<evidence type="ECO:0000256" key="3">
    <source>
        <dbReference type="ARBA" id="ARBA00023125"/>
    </source>
</evidence>
<dbReference type="Proteomes" id="UP000660708">
    <property type="component" value="Unassembled WGS sequence"/>
</dbReference>